<sequence length="70" mass="7919">MPVKYTVTDVNERRRFTKAGGETLSFDIHIQTERGSTGSIRIPAAKYEKDKVKTFLDALAAKLDMPFDLE</sequence>
<name>X1JMR0_9ZZZZ</name>
<dbReference type="AlphaFoldDB" id="X1JMR0"/>
<proteinExistence type="predicted"/>
<comment type="caution">
    <text evidence="1">The sequence shown here is derived from an EMBL/GenBank/DDBJ whole genome shotgun (WGS) entry which is preliminary data.</text>
</comment>
<organism evidence="1">
    <name type="scientific">marine sediment metagenome</name>
    <dbReference type="NCBI Taxonomy" id="412755"/>
    <lineage>
        <taxon>unclassified sequences</taxon>
        <taxon>metagenomes</taxon>
        <taxon>ecological metagenomes</taxon>
    </lineage>
</organism>
<evidence type="ECO:0000313" key="1">
    <source>
        <dbReference type="EMBL" id="GAH79544.1"/>
    </source>
</evidence>
<gene>
    <name evidence="1" type="ORF">S03H2_62767</name>
</gene>
<dbReference type="EMBL" id="BARU01040616">
    <property type="protein sequence ID" value="GAH79544.1"/>
    <property type="molecule type" value="Genomic_DNA"/>
</dbReference>
<protein>
    <submittedName>
        <fullName evidence="1">Uncharacterized protein</fullName>
    </submittedName>
</protein>
<accession>X1JMR0</accession>
<reference evidence="1" key="1">
    <citation type="journal article" date="2014" name="Front. Microbiol.">
        <title>High frequency of phylogenetically diverse reductive dehalogenase-homologous genes in deep subseafloor sedimentary metagenomes.</title>
        <authorList>
            <person name="Kawai M."/>
            <person name="Futagami T."/>
            <person name="Toyoda A."/>
            <person name="Takaki Y."/>
            <person name="Nishi S."/>
            <person name="Hori S."/>
            <person name="Arai W."/>
            <person name="Tsubouchi T."/>
            <person name="Morono Y."/>
            <person name="Uchiyama I."/>
            <person name="Ito T."/>
            <person name="Fujiyama A."/>
            <person name="Inagaki F."/>
            <person name="Takami H."/>
        </authorList>
    </citation>
    <scope>NUCLEOTIDE SEQUENCE</scope>
    <source>
        <strain evidence="1">Expedition CK06-06</strain>
    </source>
</reference>